<keyword evidence="3" id="KW-1003">Cell membrane</keyword>
<name>A0ABT5BQG5_9BACT</name>
<evidence type="ECO:0000256" key="4">
    <source>
        <dbReference type="ARBA" id="ARBA00022692"/>
    </source>
</evidence>
<dbReference type="InterPro" id="IPR003400">
    <property type="entry name" value="ExbD"/>
</dbReference>
<keyword evidence="11" id="KW-1185">Reference proteome</keyword>
<comment type="similarity">
    <text evidence="2 7">Belongs to the ExbD/TolR family.</text>
</comment>
<feature type="compositionally biased region" description="Low complexity" evidence="8">
    <location>
        <begin position="136"/>
        <end position="149"/>
    </location>
</feature>
<evidence type="ECO:0000256" key="3">
    <source>
        <dbReference type="ARBA" id="ARBA00022475"/>
    </source>
</evidence>
<dbReference type="Pfam" id="PF02472">
    <property type="entry name" value="ExbD"/>
    <property type="match status" value="1"/>
</dbReference>
<evidence type="ECO:0000256" key="6">
    <source>
        <dbReference type="ARBA" id="ARBA00023136"/>
    </source>
</evidence>
<dbReference type="EMBL" id="JAQNDK010000001">
    <property type="protein sequence ID" value="MDC0676406.1"/>
    <property type="molecule type" value="Genomic_DNA"/>
</dbReference>
<protein>
    <submittedName>
        <fullName evidence="10">Biopolymer transporter ExbD</fullName>
    </submittedName>
</protein>
<comment type="subcellular location">
    <subcellularLocation>
        <location evidence="1">Cell membrane</location>
        <topology evidence="1">Single-pass membrane protein</topology>
    </subcellularLocation>
    <subcellularLocation>
        <location evidence="7">Cell membrane</location>
        <topology evidence="7">Single-pass type II membrane protein</topology>
    </subcellularLocation>
</comment>
<feature type="transmembrane region" description="Helical" evidence="9">
    <location>
        <begin position="20"/>
        <end position="40"/>
    </location>
</feature>
<evidence type="ECO:0000256" key="5">
    <source>
        <dbReference type="ARBA" id="ARBA00022989"/>
    </source>
</evidence>
<keyword evidence="4 7" id="KW-0812">Transmembrane</keyword>
<evidence type="ECO:0000256" key="9">
    <source>
        <dbReference type="SAM" id="Phobius"/>
    </source>
</evidence>
<keyword evidence="6 9" id="KW-0472">Membrane</keyword>
<dbReference type="PANTHER" id="PTHR30558:SF7">
    <property type="entry name" value="TOL-PAL SYSTEM PROTEIN TOLR"/>
    <property type="match status" value="1"/>
</dbReference>
<keyword evidence="5 9" id="KW-1133">Transmembrane helix</keyword>
<feature type="region of interest" description="Disordered" evidence="8">
    <location>
        <begin position="136"/>
        <end position="167"/>
    </location>
</feature>
<dbReference type="PANTHER" id="PTHR30558">
    <property type="entry name" value="EXBD MEMBRANE COMPONENT OF PMF-DRIVEN MACROMOLECULE IMPORT SYSTEM"/>
    <property type="match status" value="1"/>
</dbReference>
<reference evidence="10 11" key="1">
    <citation type="submission" date="2023-01" db="EMBL/GenBank/DDBJ databases">
        <title>Minimal conservation of predation-associated metabolite biosynthetic gene clusters underscores biosynthetic potential of Myxococcota including descriptions for ten novel species: Archangium lansinium sp. nov., Myxococcus landrumus sp. nov., Nannocystis bai.</title>
        <authorList>
            <person name="Ahearne A."/>
            <person name="Stevens C."/>
            <person name="Dowd S."/>
        </authorList>
    </citation>
    <scope>NUCLEOTIDE SEQUENCE [LARGE SCALE GENOMIC DNA]</scope>
    <source>
        <strain evidence="10 11">WIWO2</strain>
    </source>
</reference>
<evidence type="ECO:0000256" key="7">
    <source>
        <dbReference type="RuleBase" id="RU003879"/>
    </source>
</evidence>
<dbReference type="RefSeq" id="WP_272093147.1">
    <property type="nucleotide sequence ID" value="NZ_JAQNDK010000001.1"/>
</dbReference>
<evidence type="ECO:0000313" key="10">
    <source>
        <dbReference type="EMBL" id="MDC0676406.1"/>
    </source>
</evidence>
<sequence>MAGMSRNDDDEMISGINVTPLVDITLVLLIIFMVTAKIIVSQSLPLDLPKAAQGQEVQLIFGLELHANGDTLADGKKLASEDAILPIAREAQAKNPELRAVIRADTTVPHGRVIRALDLLKQAGVSKIAFGVTPIAPEPGAAPGTAPGAPAAPAPAAPAPATPSPAP</sequence>
<evidence type="ECO:0000256" key="8">
    <source>
        <dbReference type="SAM" id="MobiDB-lite"/>
    </source>
</evidence>
<evidence type="ECO:0000313" key="11">
    <source>
        <dbReference type="Proteomes" id="UP001217485"/>
    </source>
</evidence>
<dbReference type="Proteomes" id="UP001217485">
    <property type="component" value="Unassembled WGS sequence"/>
</dbReference>
<feature type="compositionally biased region" description="Pro residues" evidence="8">
    <location>
        <begin position="150"/>
        <end position="167"/>
    </location>
</feature>
<accession>A0ABT5BQG5</accession>
<keyword evidence="7" id="KW-0813">Transport</keyword>
<organism evidence="10 11">
    <name type="scientific">Sorangium atrum</name>
    <dbReference type="NCBI Taxonomy" id="2995308"/>
    <lineage>
        <taxon>Bacteria</taxon>
        <taxon>Pseudomonadati</taxon>
        <taxon>Myxococcota</taxon>
        <taxon>Polyangia</taxon>
        <taxon>Polyangiales</taxon>
        <taxon>Polyangiaceae</taxon>
        <taxon>Sorangium</taxon>
    </lineage>
</organism>
<evidence type="ECO:0000256" key="2">
    <source>
        <dbReference type="ARBA" id="ARBA00005811"/>
    </source>
</evidence>
<evidence type="ECO:0000256" key="1">
    <source>
        <dbReference type="ARBA" id="ARBA00004162"/>
    </source>
</evidence>
<gene>
    <name evidence="10" type="ORF">POL72_01545</name>
</gene>
<keyword evidence="7" id="KW-0653">Protein transport</keyword>
<proteinExistence type="inferred from homology"/>
<dbReference type="Gene3D" id="3.30.420.270">
    <property type="match status" value="1"/>
</dbReference>
<comment type="caution">
    <text evidence="10">The sequence shown here is derived from an EMBL/GenBank/DDBJ whole genome shotgun (WGS) entry which is preliminary data.</text>
</comment>